<proteinExistence type="predicted"/>
<accession>A0A813MU40</accession>
<evidence type="ECO:0008006" key="3">
    <source>
        <dbReference type="Google" id="ProtNLM"/>
    </source>
</evidence>
<protein>
    <recommendedName>
        <fullName evidence="3">RNA-directed DNA polymerase from mobile element jockey-like</fullName>
    </recommendedName>
</protein>
<name>A0A813MU40_9BILA</name>
<dbReference type="AlphaFoldDB" id="A0A813MU40"/>
<evidence type="ECO:0000313" key="1">
    <source>
        <dbReference type="EMBL" id="CAF0726841.1"/>
    </source>
</evidence>
<comment type="caution">
    <text evidence="1">The sequence shown here is derived from an EMBL/GenBank/DDBJ whole genome shotgun (WGS) entry which is preliminary data.</text>
</comment>
<dbReference type="Proteomes" id="UP000663879">
    <property type="component" value="Unassembled WGS sequence"/>
</dbReference>
<keyword evidence="2" id="KW-1185">Reference proteome</keyword>
<organism evidence="1 2">
    <name type="scientific">Brachionus calyciflorus</name>
    <dbReference type="NCBI Taxonomy" id="104777"/>
    <lineage>
        <taxon>Eukaryota</taxon>
        <taxon>Metazoa</taxon>
        <taxon>Spiralia</taxon>
        <taxon>Gnathifera</taxon>
        <taxon>Rotifera</taxon>
        <taxon>Eurotatoria</taxon>
        <taxon>Monogononta</taxon>
        <taxon>Pseudotrocha</taxon>
        <taxon>Ploima</taxon>
        <taxon>Brachionidae</taxon>
        <taxon>Brachionus</taxon>
    </lineage>
</organism>
<gene>
    <name evidence="1" type="ORF">OXX778_LOCUS2573</name>
</gene>
<reference evidence="1" key="1">
    <citation type="submission" date="2021-02" db="EMBL/GenBank/DDBJ databases">
        <authorList>
            <person name="Nowell W R."/>
        </authorList>
    </citation>
    <scope>NUCLEOTIDE SEQUENCE</scope>
    <source>
        <strain evidence="1">Ploen Becks lab</strain>
    </source>
</reference>
<dbReference type="EMBL" id="CAJNOC010000204">
    <property type="protein sequence ID" value="CAF0726841.1"/>
    <property type="molecule type" value="Genomic_DNA"/>
</dbReference>
<sequence length="107" mass="12332">MSADKCNFMIFSNGQNSDDFSPELFKKSIPKADTVKFLGVKLDDKLSFQPLEDEVRQKCFKRLNIIKVLSGRNWGLDTKLLASMYKLLVRSVIDYFFPCSNLIRDSL</sequence>
<evidence type="ECO:0000313" key="2">
    <source>
        <dbReference type="Proteomes" id="UP000663879"/>
    </source>
</evidence>
<dbReference type="OrthoDB" id="6749631at2759"/>